<dbReference type="InterPro" id="IPR003718">
    <property type="entry name" value="OsmC/Ohr_fam"/>
</dbReference>
<evidence type="ECO:0000313" key="4">
    <source>
        <dbReference type="Proteomes" id="UP000298805"/>
    </source>
</evidence>
<keyword evidence="4" id="KW-1185">Reference proteome</keyword>
<dbReference type="InterPro" id="IPR036102">
    <property type="entry name" value="OsmC/Ohrsf"/>
</dbReference>
<dbReference type="Gene3D" id="3.30.300.20">
    <property type="match status" value="1"/>
</dbReference>
<organism evidence="2 3">
    <name type="scientific">Caminibacter pacificus</name>
    <dbReference type="NCBI Taxonomy" id="1424653"/>
    <lineage>
        <taxon>Bacteria</taxon>
        <taxon>Pseudomonadati</taxon>
        <taxon>Campylobacterota</taxon>
        <taxon>Epsilonproteobacteria</taxon>
        <taxon>Nautiliales</taxon>
        <taxon>Nautiliaceae</taxon>
        <taxon>Caminibacter</taxon>
    </lineage>
</organism>
<reference evidence="4" key="1">
    <citation type="submission" date="2018-03" db="EMBL/GenBank/DDBJ databases">
        <title>A comparative analysis of the Nautiliaceae.</title>
        <authorList>
            <person name="Grosche A."/>
            <person name="Smedile F."/>
            <person name="Vetriani C."/>
        </authorList>
    </citation>
    <scope>NUCLEOTIDE SEQUENCE [LARGE SCALE GENOMIC DNA]</scope>
    <source>
        <strain evidence="4">TB6</strain>
    </source>
</reference>
<dbReference type="PANTHER" id="PTHR34352:SF1">
    <property type="entry name" value="PROTEIN YHFA"/>
    <property type="match status" value="1"/>
</dbReference>
<accession>A0AAJ4RDT4</accession>
<protein>
    <submittedName>
        <fullName evidence="1">OsmC family protein</fullName>
    </submittedName>
    <submittedName>
        <fullName evidence="2">Redox protein</fullName>
    </submittedName>
</protein>
<name>A0AAJ4RDT4_9BACT</name>
<reference evidence="2 3" key="2">
    <citation type="submission" date="2018-11" db="EMBL/GenBank/DDBJ databases">
        <title>Genomic Encyclopedia of Type Strains, Phase IV (KMG-IV): sequencing the most valuable type-strain genomes for metagenomic binning, comparative biology and taxonomic classification.</title>
        <authorList>
            <person name="Goeker M."/>
        </authorList>
    </citation>
    <scope>NUCLEOTIDE SEQUENCE [LARGE SCALE GENOMIC DNA]</scope>
    <source>
        <strain evidence="2 3">DSM 27783</strain>
    </source>
</reference>
<reference evidence="1" key="3">
    <citation type="submission" date="2019-06" db="EMBL/GenBank/DDBJ databases">
        <title>A comparative analysis of the Nautiliaceae.</title>
        <authorList>
            <person name="Grosche A."/>
            <person name="Smedile F."/>
            <person name="Vetriani C."/>
        </authorList>
    </citation>
    <scope>NUCLEOTIDE SEQUENCE</scope>
    <source>
        <strain evidence="1">TB6</strain>
    </source>
</reference>
<evidence type="ECO:0000313" key="1">
    <source>
        <dbReference type="EMBL" id="QCI28309.1"/>
    </source>
</evidence>
<dbReference type="Proteomes" id="UP000298805">
    <property type="component" value="Chromosome"/>
</dbReference>
<dbReference type="EMBL" id="RJVK01000001">
    <property type="protein sequence ID" value="ROR40977.1"/>
    <property type="molecule type" value="Genomic_DNA"/>
</dbReference>
<proteinExistence type="predicted"/>
<dbReference type="PANTHER" id="PTHR34352">
    <property type="entry name" value="PROTEIN YHFA"/>
    <property type="match status" value="1"/>
</dbReference>
<dbReference type="Pfam" id="PF02566">
    <property type="entry name" value="OsmC"/>
    <property type="match status" value="1"/>
</dbReference>
<dbReference type="SUPFAM" id="SSF82784">
    <property type="entry name" value="OsmC-like"/>
    <property type="match status" value="1"/>
</dbReference>
<dbReference type="InterPro" id="IPR015946">
    <property type="entry name" value="KH_dom-like_a/b"/>
</dbReference>
<gene>
    <name evidence="1" type="ORF">C6V80_04850</name>
    <name evidence="2" type="ORF">EDC58_0459</name>
</gene>
<dbReference type="Proteomes" id="UP000272781">
    <property type="component" value="Unassembled WGS sequence"/>
</dbReference>
<evidence type="ECO:0000313" key="2">
    <source>
        <dbReference type="EMBL" id="ROR40977.1"/>
    </source>
</evidence>
<sequence length="162" mass="18260">MIKIRHIDGKKYEATNGKDILVIDTQKYSPVELFITGMGNCSLFDVVEMAKNKGFEIKNASMEIEFKRRDTFPKIFTEFHFIYKFDSNADNVTAKRWVLSSLETYCSTINTVRATSKIFYTIILNGETIAFKESIISGNGGDLGLESFHDDDDGFGCACCNS</sequence>
<evidence type="ECO:0000313" key="3">
    <source>
        <dbReference type="Proteomes" id="UP000272781"/>
    </source>
</evidence>
<dbReference type="RefSeq" id="WP_123351876.1">
    <property type="nucleotide sequence ID" value="NZ_CP027432.2"/>
</dbReference>
<dbReference type="EMBL" id="CP027432">
    <property type="protein sequence ID" value="QCI28309.1"/>
    <property type="molecule type" value="Genomic_DNA"/>
</dbReference>
<dbReference type="AlphaFoldDB" id="A0AAJ4RDT4"/>